<dbReference type="Proteomes" id="UP000037122">
    <property type="component" value="Unassembled WGS sequence"/>
</dbReference>
<accession>A0A0L0P8F3</accession>
<sequence>MCYIIRGLDAQCVCISTQAKLQNKKKFEKKKKKKKKKKKNL</sequence>
<reference evidence="2" key="1">
    <citation type="journal article" date="2015" name="BMC Genomics">
        <title>Draft genome of a commonly misdiagnosed multidrug resistant pathogen Candida auris.</title>
        <authorList>
            <person name="Chatterjee S."/>
            <person name="Alampalli S.V."/>
            <person name="Nageshan R.K."/>
            <person name="Chettiar S.T."/>
            <person name="Joshi S."/>
            <person name="Tatu U.S."/>
        </authorList>
    </citation>
    <scope>NUCLEOTIDE SEQUENCE [LARGE SCALE GENOMIC DNA]</scope>
    <source>
        <strain evidence="2">6684</strain>
    </source>
</reference>
<dbReference type="AlphaFoldDB" id="A0A0L0P8F3"/>
<gene>
    <name evidence="1" type="ORF">QG37_00560</name>
</gene>
<evidence type="ECO:0000313" key="1">
    <source>
        <dbReference type="EMBL" id="KNE02306.1"/>
    </source>
</evidence>
<dbReference type="EMBL" id="LGST01000004">
    <property type="protein sequence ID" value="KNE02306.1"/>
    <property type="molecule type" value="Genomic_DNA"/>
</dbReference>
<proteinExistence type="predicted"/>
<evidence type="ECO:0000313" key="2">
    <source>
        <dbReference type="Proteomes" id="UP000037122"/>
    </source>
</evidence>
<organism evidence="1 2">
    <name type="scientific">Candidozyma auris</name>
    <name type="common">Yeast</name>
    <name type="synonym">Candida auris</name>
    <dbReference type="NCBI Taxonomy" id="498019"/>
    <lineage>
        <taxon>Eukaryota</taxon>
        <taxon>Fungi</taxon>
        <taxon>Dikarya</taxon>
        <taxon>Ascomycota</taxon>
        <taxon>Saccharomycotina</taxon>
        <taxon>Pichiomycetes</taxon>
        <taxon>Metschnikowiaceae</taxon>
        <taxon>Candidozyma</taxon>
    </lineage>
</organism>
<name>A0A0L0P8F3_CANAR</name>
<protein>
    <submittedName>
        <fullName evidence="1">Uncharacterized protein</fullName>
    </submittedName>
</protein>
<comment type="caution">
    <text evidence="1">The sequence shown here is derived from an EMBL/GenBank/DDBJ whole genome shotgun (WGS) entry which is preliminary data.</text>
</comment>
<dbReference type="VEuPathDB" id="FungiDB:QG37_00560"/>